<organism evidence="1 2">
    <name type="scientific">Adineta steineri</name>
    <dbReference type="NCBI Taxonomy" id="433720"/>
    <lineage>
        <taxon>Eukaryota</taxon>
        <taxon>Metazoa</taxon>
        <taxon>Spiralia</taxon>
        <taxon>Gnathifera</taxon>
        <taxon>Rotifera</taxon>
        <taxon>Eurotatoria</taxon>
        <taxon>Bdelloidea</taxon>
        <taxon>Adinetida</taxon>
        <taxon>Adinetidae</taxon>
        <taxon>Adineta</taxon>
    </lineage>
</organism>
<evidence type="ECO:0000313" key="1">
    <source>
        <dbReference type="EMBL" id="CAF0827591.1"/>
    </source>
</evidence>
<sequence>MAQDIEKKSVDTDPSVSSKLNESSSCIEVRVSPDMKIEFFLHAETVQARVSVSGVVDEQVVVKLPEISSQYNPKSVTTYVKQLLRNCHLRPMYQSQPQKEVYFQAVPFEQKTWKKQSNILNLPDHSVGIEYVPVI</sequence>
<protein>
    <submittedName>
        <fullName evidence="1">Uncharacterized protein</fullName>
    </submittedName>
</protein>
<evidence type="ECO:0000313" key="2">
    <source>
        <dbReference type="Proteomes" id="UP000663891"/>
    </source>
</evidence>
<dbReference type="Proteomes" id="UP000663891">
    <property type="component" value="Unassembled WGS sequence"/>
</dbReference>
<comment type="caution">
    <text evidence="1">The sequence shown here is derived from an EMBL/GenBank/DDBJ whole genome shotgun (WGS) entry which is preliminary data.</text>
</comment>
<dbReference type="EMBL" id="CAJNON010000032">
    <property type="protein sequence ID" value="CAF0827591.1"/>
    <property type="molecule type" value="Genomic_DNA"/>
</dbReference>
<name>A0A813USZ8_9BILA</name>
<proteinExistence type="predicted"/>
<reference evidence="1" key="1">
    <citation type="submission" date="2021-02" db="EMBL/GenBank/DDBJ databases">
        <authorList>
            <person name="Nowell W R."/>
        </authorList>
    </citation>
    <scope>NUCLEOTIDE SEQUENCE</scope>
</reference>
<gene>
    <name evidence="1" type="ORF">VCS650_LOCUS5419</name>
</gene>
<dbReference type="AlphaFoldDB" id="A0A813USZ8"/>
<accession>A0A813USZ8</accession>